<keyword evidence="5" id="KW-1003">Cell membrane</keyword>
<sequence length="406" mass="42482">MSATVRTFRAPDSTAALAAVKAALGPDAILISTRTVQGGLFRRPEVEVTAAAGDALEAPVPRRGDGPSSPRGDRAPSATAPAAGDGQGEGRRPSGLAAYAAPRPVDDALASEVQLLRRSVEETRRALATVTREARAGRELEIPPAAAALHARLIARGVEPVLAEELVRQALQLTASPRAGGLEGAVRDLLGERLVPCRAPWLHDGRHALALIGPTGVGKTTTLAKIAARALLEAKKKVALLTVDTYRIGACDQLARYGEIMGIPALVARDRGELVQAYERVKDADLVLVDTAGRSSPEDVARQAELVRAIPKVQLHLVVSAATGALELSAVAERYRDLRPDRLLFSKLDEAAGPGAVLSAAVRIPRPVSCVADGQRVPEDLHALGAAELVDLALPPAPRTPQHEGA</sequence>
<evidence type="ECO:0000256" key="6">
    <source>
        <dbReference type="ARBA" id="ARBA00022741"/>
    </source>
</evidence>
<evidence type="ECO:0000256" key="3">
    <source>
        <dbReference type="ARBA" id="ARBA00014919"/>
    </source>
</evidence>
<dbReference type="GO" id="GO:0005525">
    <property type="term" value="F:GTP binding"/>
    <property type="evidence" value="ECO:0007669"/>
    <property type="project" value="UniProtKB-UniRule"/>
</dbReference>
<comment type="function">
    <text evidence="12">Necessary for flagellar biosynthesis. May be involved in translocation of the flagellum.</text>
</comment>
<comment type="caution">
    <text evidence="17">The sequence shown here is derived from an EMBL/GenBank/DDBJ whole genome shotgun (WGS) entry which is preliminary data.</text>
</comment>
<evidence type="ECO:0000256" key="9">
    <source>
        <dbReference type="ARBA" id="ARBA00023134"/>
    </source>
</evidence>
<evidence type="ECO:0000313" key="17">
    <source>
        <dbReference type="EMBL" id="GEJ59191.1"/>
    </source>
</evidence>
<dbReference type="InterPro" id="IPR027417">
    <property type="entry name" value="P-loop_NTPase"/>
</dbReference>
<dbReference type="EMBL" id="BJTG01000011">
    <property type="protein sequence ID" value="GEJ59191.1"/>
    <property type="molecule type" value="Genomic_DNA"/>
</dbReference>
<dbReference type="InterPro" id="IPR000897">
    <property type="entry name" value="SRP54_GTPase_dom"/>
</dbReference>
<evidence type="ECO:0000256" key="7">
    <source>
        <dbReference type="ARBA" id="ARBA00022795"/>
    </source>
</evidence>
<dbReference type="GO" id="GO:0003924">
    <property type="term" value="F:GTPase activity"/>
    <property type="evidence" value="ECO:0007669"/>
    <property type="project" value="UniProtKB-UniRule"/>
</dbReference>
<proteinExistence type="inferred from homology"/>
<comment type="subcellular location">
    <subcellularLocation>
        <location evidence="1">Cell membrane</location>
        <topology evidence="1">Peripheral membrane protein</topology>
        <orientation evidence="1">Cytoplasmic side</orientation>
    </subcellularLocation>
</comment>
<evidence type="ECO:0000256" key="8">
    <source>
        <dbReference type="ARBA" id="ARBA00022927"/>
    </source>
</evidence>
<dbReference type="InterPro" id="IPR020006">
    <property type="entry name" value="FlhF"/>
</dbReference>
<keyword evidence="11" id="KW-1006">Bacterial flagellum protein export</keyword>
<protein>
    <recommendedName>
        <fullName evidence="3 13">Flagellar biosynthesis protein FlhF</fullName>
    </recommendedName>
</protein>
<accession>A0A7I9VSA5</accession>
<keyword evidence="7" id="KW-1005">Bacterial flagellum biogenesis</keyword>
<name>A0A7I9VSA5_9BACT</name>
<evidence type="ECO:0000313" key="18">
    <source>
        <dbReference type="Proteomes" id="UP000503640"/>
    </source>
</evidence>
<feature type="domain" description="SRP54-type proteins GTP-binding" evidence="16">
    <location>
        <begin position="206"/>
        <end position="395"/>
    </location>
</feature>
<gene>
    <name evidence="17" type="primary">flhF</name>
    <name evidence="17" type="ORF">AMYX_39320</name>
</gene>
<dbReference type="Pfam" id="PF00448">
    <property type="entry name" value="SRP54"/>
    <property type="match status" value="1"/>
</dbReference>
<dbReference type="SMART" id="SM00962">
    <property type="entry name" value="SRP54"/>
    <property type="match status" value="1"/>
</dbReference>
<evidence type="ECO:0000256" key="10">
    <source>
        <dbReference type="ARBA" id="ARBA00023136"/>
    </source>
</evidence>
<reference evidence="18" key="1">
    <citation type="journal article" date="2020" name="Appl. Environ. Microbiol.">
        <title>Diazotrophic Anaeromyxobacter Isolates from Soils.</title>
        <authorList>
            <person name="Masuda Y."/>
            <person name="Yamanaka H."/>
            <person name="Xu Z.X."/>
            <person name="Shiratori Y."/>
            <person name="Aono T."/>
            <person name="Amachi S."/>
            <person name="Senoo K."/>
            <person name="Itoh H."/>
        </authorList>
    </citation>
    <scope>NUCLEOTIDE SEQUENCE [LARGE SCALE GENOMIC DNA]</scope>
    <source>
        <strain evidence="18">R267</strain>
    </source>
</reference>
<keyword evidence="10" id="KW-0472">Membrane</keyword>
<evidence type="ECO:0000256" key="2">
    <source>
        <dbReference type="ARBA" id="ARBA00008531"/>
    </source>
</evidence>
<keyword evidence="17" id="KW-0282">Flagellum</keyword>
<dbReference type="PANTHER" id="PTHR43134">
    <property type="entry name" value="SIGNAL RECOGNITION PARTICLE RECEPTOR SUBUNIT ALPHA"/>
    <property type="match status" value="1"/>
</dbReference>
<keyword evidence="17" id="KW-0969">Cilium</keyword>
<keyword evidence="6" id="KW-0547">Nucleotide-binding</keyword>
<keyword evidence="8" id="KW-0653">Protein transport</keyword>
<keyword evidence="4" id="KW-0813">Transport</keyword>
<feature type="domain" description="AAA+ ATPase" evidence="15">
    <location>
        <begin position="205"/>
        <end position="349"/>
    </location>
</feature>
<dbReference type="SMART" id="SM00382">
    <property type="entry name" value="AAA"/>
    <property type="match status" value="1"/>
</dbReference>
<dbReference type="Proteomes" id="UP000503640">
    <property type="component" value="Unassembled WGS sequence"/>
</dbReference>
<dbReference type="GO" id="GO:0006614">
    <property type="term" value="P:SRP-dependent cotranslational protein targeting to membrane"/>
    <property type="evidence" value="ECO:0007669"/>
    <property type="project" value="UniProtKB-UniRule"/>
</dbReference>
<dbReference type="AlphaFoldDB" id="A0A7I9VSA5"/>
<evidence type="ECO:0000256" key="4">
    <source>
        <dbReference type="ARBA" id="ARBA00022448"/>
    </source>
</evidence>
<evidence type="ECO:0000256" key="12">
    <source>
        <dbReference type="ARBA" id="ARBA00025337"/>
    </source>
</evidence>
<feature type="region of interest" description="Disordered" evidence="14">
    <location>
        <begin position="52"/>
        <end position="103"/>
    </location>
</feature>
<keyword evidence="9" id="KW-0342">GTP-binding</keyword>
<dbReference type="GO" id="GO:0044781">
    <property type="term" value="P:bacterial-type flagellum organization"/>
    <property type="evidence" value="ECO:0007669"/>
    <property type="project" value="UniProtKB-UniRule"/>
</dbReference>
<dbReference type="GO" id="GO:0005047">
    <property type="term" value="F:signal recognition particle binding"/>
    <property type="evidence" value="ECO:0007669"/>
    <property type="project" value="TreeGrafter"/>
</dbReference>
<dbReference type="NCBIfam" id="TIGR03499">
    <property type="entry name" value="FlhF"/>
    <property type="match status" value="1"/>
</dbReference>
<evidence type="ECO:0000259" key="16">
    <source>
        <dbReference type="SMART" id="SM00962"/>
    </source>
</evidence>
<dbReference type="RefSeq" id="WP_176068448.1">
    <property type="nucleotide sequence ID" value="NZ_BJTG01000011.1"/>
</dbReference>
<keyword evidence="17" id="KW-0966">Cell projection</keyword>
<dbReference type="InterPro" id="IPR047040">
    <property type="entry name" value="FlhF__GTPase_dom"/>
</dbReference>
<evidence type="ECO:0000256" key="14">
    <source>
        <dbReference type="SAM" id="MobiDB-lite"/>
    </source>
</evidence>
<organism evidence="17 18">
    <name type="scientific">Anaeromyxobacter diazotrophicus</name>
    <dbReference type="NCBI Taxonomy" id="2590199"/>
    <lineage>
        <taxon>Bacteria</taxon>
        <taxon>Pseudomonadati</taxon>
        <taxon>Myxococcota</taxon>
        <taxon>Myxococcia</taxon>
        <taxon>Myxococcales</taxon>
        <taxon>Cystobacterineae</taxon>
        <taxon>Anaeromyxobacteraceae</taxon>
        <taxon>Anaeromyxobacter</taxon>
    </lineage>
</organism>
<dbReference type="Gene3D" id="3.40.50.300">
    <property type="entry name" value="P-loop containing nucleotide triphosphate hydrolases"/>
    <property type="match status" value="1"/>
</dbReference>
<dbReference type="GO" id="GO:0005886">
    <property type="term" value="C:plasma membrane"/>
    <property type="evidence" value="ECO:0007669"/>
    <property type="project" value="UniProtKB-SubCell"/>
</dbReference>
<dbReference type="SUPFAM" id="SSF52540">
    <property type="entry name" value="P-loop containing nucleoside triphosphate hydrolases"/>
    <property type="match status" value="1"/>
</dbReference>
<dbReference type="Gene3D" id="1.20.120.1380">
    <property type="entry name" value="Flagellar FlhF biosynthesis protein, N domain"/>
    <property type="match status" value="1"/>
</dbReference>
<comment type="similarity">
    <text evidence="2">Belongs to the GTP-binding SRP family.</text>
</comment>
<dbReference type="GO" id="GO:0015031">
    <property type="term" value="P:protein transport"/>
    <property type="evidence" value="ECO:0007669"/>
    <property type="project" value="UniProtKB-KW"/>
</dbReference>
<dbReference type="FunFam" id="3.40.50.300:FF:000695">
    <property type="entry name" value="Flagellar biosynthesis regulator FlhF"/>
    <property type="match status" value="1"/>
</dbReference>
<evidence type="ECO:0000259" key="15">
    <source>
        <dbReference type="SMART" id="SM00382"/>
    </source>
</evidence>
<dbReference type="CDD" id="cd17873">
    <property type="entry name" value="FlhF"/>
    <property type="match status" value="1"/>
</dbReference>
<dbReference type="PANTHER" id="PTHR43134:SF3">
    <property type="entry name" value="FLAGELLAR BIOSYNTHESIS PROTEIN FLHF"/>
    <property type="match status" value="1"/>
</dbReference>
<evidence type="ECO:0000256" key="13">
    <source>
        <dbReference type="NCBIfam" id="TIGR03499"/>
    </source>
</evidence>
<evidence type="ECO:0000256" key="1">
    <source>
        <dbReference type="ARBA" id="ARBA00004413"/>
    </source>
</evidence>
<keyword evidence="18" id="KW-1185">Reference proteome</keyword>
<evidence type="ECO:0000256" key="5">
    <source>
        <dbReference type="ARBA" id="ARBA00022475"/>
    </source>
</evidence>
<evidence type="ECO:0000256" key="11">
    <source>
        <dbReference type="ARBA" id="ARBA00023225"/>
    </source>
</evidence>
<dbReference type="InterPro" id="IPR003593">
    <property type="entry name" value="AAA+_ATPase"/>
</dbReference>